<dbReference type="SUPFAM" id="SSF48452">
    <property type="entry name" value="TPR-like"/>
    <property type="match status" value="2"/>
</dbReference>
<organism evidence="5 6">
    <name type="scientific">Solihabitans fulvus</name>
    <dbReference type="NCBI Taxonomy" id="1892852"/>
    <lineage>
        <taxon>Bacteria</taxon>
        <taxon>Bacillati</taxon>
        <taxon>Actinomycetota</taxon>
        <taxon>Actinomycetes</taxon>
        <taxon>Pseudonocardiales</taxon>
        <taxon>Pseudonocardiaceae</taxon>
        <taxon>Solihabitans</taxon>
    </lineage>
</organism>
<dbReference type="AlphaFoldDB" id="A0A5B2WH16"/>
<dbReference type="GO" id="GO:0003677">
    <property type="term" value="F:DNA binding"/>
    <property type="evidence" value="ECO:0007669"/>
    <property type="project" value="UniProtKB-UniRule"/>
</dbReference>
<dbReference type="Gene3D" id="3.40.50.300">
    <property type="entry name" value="P-loop containing nucleotide triphosphate hydrolases"/>
    <property type="match status" value="1"/>
</dbReference>
<dbReference type="InterPro" id="IPR001867">
    <property type="entry name" value="OmpR/PhoB-type_DNA-bd"/>
</dbReference>
<dbReference type="OrthoDB" id="581105at2"/>
<comment type="similarity">
    <text evidence="1">Belongs to the AfsR/DnrI/RedD regulatory family.</text>
</comment>
<dbReference type="InterPro" id="IPR005158">
    <property type="entry name" value="BTAD"/>
</dbReference>
<dbReference type="PROSITE" id="PS51755">
    <property type="entry name" value="OMPR_PHOB"/>
    <property type="match status" value="1"/>
</dbReference>
<dbReference type="CDD" id="cd15831">
    <property type="entry name" value="BTAD"/>
    <property type="match status" value="1"/>
</dbReference>
<dbReference type="Pfam" id="PF13424">
    <property type="entry name" value="TPR_12"/>
    <property type="match status" value="1"/>
</dbReference>
<dbReference type="Gene3D" id="1.10.10.10">
    <property type="entry name" value="Winged helix-like DNA-binding domain superfamily/Winged helix DNA-binding domain"/>
    <property type="match status" value="1"/>
</dbReference>
<dbReference type="InterPro" id="IPR058852">
    <property type="entry name" value="HTH_77"/>
</dbReference>
<dbReference type="Pfam" id="PF03704">
    <property type="entry name" value="BTAD"/>
    <property type="match status" value="1"/>
</dbReference>
<dbReference type="InterPro" id="IPR041664">
    <property type="entry name" value="AAA_16"/>
</dbReference>
<protein>
    <submittedName>
        <fullName evidence="5">Tetratricopeptide repeat protein</fullName>
    </submittedName>
</protein>
<dbReference type="GO" id="GO:0000160">
    <property type="term" value="P:phosphorelay signal transduction system"/>
    <property type="evidence" value="ECO:0007669"/>
    <property type="project" value="InterPro"/>
</dbReference>
<dbReference type="SUPFAM" id="SSF46894">
    <property type="entry name" value="C-terminal effector domain of the bipartite response regulators"/>
    <property type="match status" value="1"/>
</dbReference>
<dbReference type="PANTHER" id="PTHR47691:SF3">
    <property type="entry name" value="HTH-TYPE TRANSCRIPTIONAL REGULATOR RV0890C-RELATED"/>
    <property type="match status" value="1"/>
</dbReference>
<evidence type="ECO:0000256" key="2">
    <source>
        <dbReference type="ARBA" id="ARBA00023125"/>
    </source>
</evidence>
<evidence type="ECO:0000259" key="4">
    <source>
        <dbReference type="PROSITE" id="PS51755"/>
    </source>
</evidence>
<accession>A0A5B2WH16</accession>
<dbReference type="Pfam" id="PF00486">
    <property type="entry name" value="Trans_reg_C"/>
    <property type="match status" value="1"/>
</dbReference>
<evidence type="ECO:0000256" key="3">
    <source>
        <dbReference type="PROSITE-ProRule" id="PRU01091"/>
    </source>
</evidence>
<dbReference type="Gene3D" id="1.25.40.10">
    <property type="entry name" value="Tetratricopeptide repeat domain"/>
    <property type="match status" value="3"/>
</dbReference>
<dbReference type="PRINTS" id="PR00364">
    <property type="entry name" value="DISEASERSIST"/>
</dbReference>
<feature type="domain" description="OmpR/PhoB-type" evidence="4">
    <location>
        <begin position="1"/>
        <end position="87"/>
    </location>
</feature>
<dbReference type="GO" id="GO:0016887">
    <property type="term" value="F:ATP hydrolysis activity"/>
    <property type="evidence" value="ECO:0007669"/>
    <property type="project" value="InterPro"/>
</dbReference>
<dbReference type="GO" id="GO:0006355">
    <property type="term" value="P:regulation of DNA-templated transcription"/>
    <property type="evidence" value="ECO:0007669"/>
    <property type="project" value="InterPro"/>
</dbReference>
<dbReference type="SMART" id="SM00862">
    <property type="entry name" value="Trans_reg_C"/>
    <property type="match status" value="1"/>
</dbReference>
<dbReference type="SMART" id="SM01043">
    <property type="entry name" value="BTAD"/>
    <property type="match status" value="1"/>
</dbReference>
<dbReference type="InterPro" id="IPR027417">
    <property type="entry name" value="P-loop_NTPase"/>
</dbReference>
<dbReference type="PANTHER" id="PTHR47691">
    <property type="entry name" value="REGULATOR-RELATED"/>
    <property type="match status" value="1"/>
</dbReference>
<dbReference type="SUPFAM" id="SSF52540">
    <property type="entry name" value="P-loop containing nucleoside triphosphate hydrolases"/>
    <property type="match status" value="1"/>
</dbReference>
<dbReference type="Pfam" id="PF25872">
    <property type="entry name" value="HTH_77"/>
    <property type="match status" value="1"/>
</dbReference>
<dbReference type="Proteomes" id="UP000323454">
    <property type="component" value="Unassembled WGS sequence"/>
</dbReference>
<dbReference type="Pfam" id="PF13191">
    <property type="entry name" value="AAA_16"/>
    <property type="match status" value="1"/>
</dbReference>
<dbReference type="RefSeq" id="WP_149854976.1">
    <property type="nucleotide sequence ID" value="NZ_VUOB01000093.1"/>
</dbReference>
<sequence length="934" mass="99484">MEFRVLGPLEVHADEAVRLGGPRPRALLGVLLVHAGQAVSAEHLIDQVWGERPPATATASLQMHVSALRKVLGARLVTTPSGYRLDATADEVDAPRFEAMVGQARDHLPERPASAAAGLAAALALWRGEPYAGVPAGSDVEAHRRRLAELRLAAQEDRLDAELAVGRHAHAVSELAGLVVEHPTRQRLAGLHLLALYRCGRTADAQAAYLRLCRAMDAELGAEPAAEVAALARAIDRRDPTLDPPSPVPRQPSRFVGRRHELERLADQLGRASLLTVTGPGGAGKTRLAMELARDTAADHPDGVHVVELASAQPGSSVAERVAAALSVQAGAGESALDALAGHLRGARALLVLDNCEHLVDDCGRVVADLLGHCAGLRILATSREPLGVAGERVWPLAGLAVPAAGDDPDVAARTEAVRLLADRGDAARPGFVVRRENASVAGELCRRLDGLPLAIELAAAQLRTLSLDEVATQIGRRLGGRLGLADRRARTAPDRHRTMRAAIDWSHDLLATDEREMFRRLSVFAGGCGAEAAERVTGQPHDVLERLVDRSVLVAEPHADGMRYRMLELVREYATERLLDAGNGELATGLRRRHAEWCAALAGQAVQAGAEHAAWMRRLAAEEPNLRAAVRWCLGVGGDAECALRIVAPLWWYWAPNGLAAEALGWLRQAMVEAERVPAPLRARTLRAAASLARHCGDPAEARTLGERSLATYRELGDAVAVAGALNGLCFTAFALRDFAEALRCAEEALAVAERAGDDLQTASALINKALSLRALDRSGGVVPMMVEARQRFRAIGERNGEAAALAGLAMMARRNGEVAECRQLALASLAAYREAGQVERQLALVNELAMVELAQGRPASALRLLAVTARERGRLRSPLVMTDEIAEEERCWADTRAALGDRAATVIASARTVSLRTVVADLLDGAGHATTP</sequence>
<comment type="caution">
    <text evidence="5">The sequence shown here is derived from an EMBL/GenBank/DDBJ whole genome shotgun (WGS) entry which is preliminary data.</text>
</comment>
<evidence type="ECO:0000313" key="5">
    <source>
        <dbReference type="EMBL" id="KAA2250158.1"/>
    </source>
</evidence>
<dbReference type="InterPro" id="IPR011990">
    <property type="entry name" value="TPR-like_helical_dom_sf"/>
</dbReference>
<evidence type="ECO:0000313" key="6">
    <source>
        <dbReference type="Proteomes" id="UP000323454"/>
    </source>
</evidence>
<reference evidence="5 6" key="2">
    <citation type="submission" date="2019-09" db="EMBL/GenBank/DDBJ databases">
        <authorList>
            <person name="Jin C."/>
        </authorList>
    </citation>
    <scope>NUCLEOTIDE SEQUENCE [LARGE SCALE GENOMIC DNA]</scope>
    <source>
        <strain evidence="5 6">AN110305</strain>
    </source>
</reference>
<proteinExistence type="inferred from homology"/>
<evidence type="ECO:0000256" key="1">
    <source>
        <dbReference type="ARBA" id="ARBA00005820"/>
    </source>
</evidence>
<feature type="DNA-binding region" description="OmpR/PhoB-type" evidence="3">
    <location>
        <begin position="1"/>
        <end position="87"/>
    </location>
</feature>
<name>A0A5B2WH16_9PSEU</name>
<dbReference type="InterPro" id="IPR036388">
    <property type="entry name" value="WH-like_DNA-bd_sf"/>
</dbReference>
<keyword evidence="2 3" id="KW-0238">DNA-binding</keyword>
<keyword evidence="6" id="KW-1185">Reference proteome</keyword>
<dbReference type="EMBL" id="VUOB01000093">
    <property type="protein sequence ID" value="KAA2250158.1"/>
    <property type="molecule type" value="Genomic_DNA"/>
</dbReference>
<dbReference type="InterPro" id="IPR016032">
    <property type="entry name" value="Sig_transdc_resp-reg_C-effctor"/>
</dbReference>
<reference evidence="5 6" key="1">
    <citation type="submission" date="2019-09" db="EMBL/GenBank/DDBJ databases">
        <title>Goodfellowia gen. nov., a new genus of the Pseudonocardineae related to Actinoalloteichus, containing Goodfellowia coeruleoviolacea gen. nov., comb. nov. gen. nov., comb. nov.</title>
        <authorList>
            <person name="Labeda D."/>
        </authorList>
    </citation>
    <scope>NUCLEOTIDE SEQUENCE [LARGE SCALE GENOMIC DNA]</scope>
    <source>
        <strain evidence="5 6">AN110305</strain>
    </source>
</reference>
<gene>
    <name evidence="5" type="ORF">F0L68_39125</name>
</gene>